<gene>
    <name evidence="2" type="ORF">LMG32289_06469</name>
</gene>
<evidence type="ECO:0000256" key="1">
    <source>
        <dbReference type="SAM" id="MobiDB-lite"/>
    </source>
</evidence>
<dbReference type="Proteomes" id="UP000706525">
    <property type="component" value="Unassembled WGS sequence"/>
</dbReference>
<proteinExistence type="predicted"/>
<dbReference type="EMBL" id="CAJZAG010000018">
    <property type="protein sequence ID" value="CAG9186490.1"/>
    <property type="molecule type" value="Genomic_DNA"/>
</dbReference>
<reference evidence="2 3" key="1">
    <citation type="submission" date="2021-08" db="EMBL/GenBank/DDBJ databases">
        <authorList>
            <person name="Peeters C."/>
        </authorList>
    </citation>
    <scope>NUCLEOTIDE SEQUENCE [LARGE SCALE GENOMIC DNA]</scope>
    <source>
        <strain evidence="2 3">LMG 32289</strain>
    </source>
</reference>
<sequence length="71" mass="7743">MKMDDGFLASMREAMHLLQTAGPMEATTAIQRALGHHSTDVGLGRQSAPMPAQIVESLLTDERPQLSRQNP</sequence>
<dbReference type="RefSeq" id="WP_223995653.1">
    <property type="nucleotide sequence ID" value="NZ_CAJZAG010000018.1"/>
</dbReference>
<protein>
    <recommendedName>
        <fullName evidence="4">Integrase</fullName>
    </recommendedName>
</protein>
<accession>A0ABM8Y196</accession>
<keyword evidence="3" id="KW-1185">Reference proteome</keyword>
<organism evidence="2 3">
    <name type="scientific">Cupriavidus pampae</name>
    <dbReference type="NCBI Taxonomy" id="659251"/>
    <lineage>
        <taxon>Bacteria</taxon>
        <taxon>Pseudomonadati</taxon>
        <taxon>Pseudomonadota</taxon>
        <taxon>Betaproteobacteria</taxon>
        <taxon>Burkholderiales</taxon>
        <taxon>Burkholderiaceae</taxon>
        <taxon>Cupriavidus</taxon>
    </lineage>
</organism>
<evidence type="ECO:0008006" key="4">
    <source>
        <dbReference type="Google" id="ProtNLM"/>
    </source>
</evidence>
<comment type="caution">
    <text evidence="2">The sequence shown here is derived from an EMBL/GenBank/DDBJ whole genome shotgun (WGS) entry which is preliminary data.</text>
</comment>
<evidence type="ECO:0000313" key="2">
    <source>
        <dbReference type="EMBL" id="CAG9186490.1"/>
    </source>
</evidence>
<name>A0ABM8Y196_9BURK</name>
<evidence type="ECO:0000313" key="3">
    <source>
        <dbReference type="Proteomes" id="UP000706525"/>
    </source>
</evidence>
<feature type="region of interest" description="Disordered" evidence="1">
    <location>
        <begin position="37"/>
        <end position="71"/>
    </location>
</feature>